<dbReference type="EMBL" id="CP083680">
    <property type="protein sequence ID" value="UYU65288.1"/>
    <property type="molecule type" value="Genomic_DNA"/>
</dbReference>
<dbReference type="Proteomes" id="UP001156218">
    <property type="component" value="Chromosome"/>
</dbReference>
<dbReference type="Proteomes" id="UP001162960">
    <property type="component" value="Chromosome"/>
</dbReference>
<dbReference type="AlphaFoldDB" id="A0A412GHY2"/>
<dbReference type="GO" id="GO:0016740">
    <property type="term" value="F:transferase activity"/>
    <property type="evidence" value="ECO:0007669"/>
    <property type="project" value="UniProtKB-KW"/>
</dbReference>
<accession>A0A412GHY2</accession>
<sequence length="352" mass="41389">MRIAIVTFHSSQNYGAVLQCYALQTVLIEMGHDIEIIDRLFDKFNIPSYRFKRVKKVIFPNYFERFREKFLKLSEHINSQQDLYDIQNRYDVIITGSDQIWNFDCIKKMGYYYYLDWVTSLNVRKISYAVSFGKDAFELSDEVKKKVTGCLKGFSSISVREKSGIDICQNMLGLKADYDLDPTLLLSADDYNSIVKLDMRKRKKILCSFILDQSEEKKTYVKTIAAKLGLEVVNIYPEDVNRWKAMVSSKYGFLPVEKWLKYIYNADFVVTDSFHGVAFSINFNKQFVAINNIERGSTRFVNLLTLLNIKDRLIDNFDLNCIERKINYAEVNRLLALEKERSYYRLLNMIKY</sequence>
<keyword evidence="3" id="KW-0808">Transferase</keyword>
<evidence type="ECO:0000313" key="3">
    <source>
        <dbReference type="EMBL" id="UYU91195.1"/>
    </source>
</evidence>
<gene>
    <name evidence="2" type="ORF">KQP68_17125</name>
    <name evidence="3" type="ORF">KQP74_00740</name>
</gene>
<evidence type="ECO:0000259" key="1">
    <source>
        <dbReference type="Pfam" id="PF04230"/>
    </source>
</evidence>
<dbReference type="RefSeq" id="WP_048695290.1">
    <property type="nucleotide sequence ID" value="NZ_CAXSXH010000051.1"/>
</dbReference>
<protein>
    <submittedName>
        <fullName evidence="3">Polysaccharide pyruvyl transferase family protein</fullName>
    </submittedName>
</protein>
<evidence type="ECO:0000313" key="5">
    <source>
        <dbReference type="Proteomes" id="UP001162960"/>
    </source>
</evidence>
<dbReference type="EMBL" id="CP083685">
    <property type="protein sequence ID" value="UYU91195.1"/>
    <property type="molecule type" value="Genomic_DNA"/>
</dbReference>
<feature type="domain" description="Polysaccharide pyruvyl transferase" evidence="1">
    <location>
        <begin position="13"/>
        <end position="292"/>
    </location>
</feature>
<organism evidence="3 5">
    <name type="scientific">Bacteroides thetaiotaomicron</name>
    <dbReference type="NCBI Taxonomy" id="818"/>
    <lineage>
        <taxon>Bacteria</taxon>
        <taxon>Pseudomonadati</taxon>
        <taxon>Bacteroidota</taxon>
        <taxon>Bacteroidia</taxon>
        <taxon>Bacteroidales</taxon>
        <taxon>Bacteroidaceae</taxon>
        <taxon>Bacteroides</taxon>
    </lineage>
</organism>
<evidence type="ECO:0000313" key="4">
    <source>
        <dbReference type="Proteomes" id="UP001156218"/>
    </source>
</evidence>
<proteinExistence type="predicted"/>
<name>A0A412GHY2_BACT4</name>
<dbReference type="Pfam" id="PF04230">
    <property type="entry name" value="PS_pyruv_trans"/>
    <property type="match status" value="1"/>
</dbReference>
<reference evidence="3 4" key="1">
    <citation type="submission" date="2021-06" db="EMBL/GenBank/DDBJ databases">
        <title>Interrogation of the integrated mobile genetic elements in gut-associated Bacteroides with a consensus prediction approach.</title>
        <authorList>
            <person name="Campbell D.E."/>
            <person name="Leigh J.R."/>
            <person name="Kim T."/>
            <person name="England W."/>
            <person name="Whitaker R.J."/>
            <person name="Degnan P.H."/>
        </authorList>
    </citation>
    <scope>NUCLEOTIDE SEQUENCE</scope>
    <source>
        <strain evidence="3">VPI-3443</strain>
        <strain evidence="2 4">WAL8669</strain>
    </source>
</reference>
<dbReference type="InterPro" id="IPR007345">
    <property type="entry name" value="Polysacch_pyruvyl_Trfase"/>
</dbReference>
<evidence type="ECO:0000313" key="2">
    <source>
        <dbReference type="EMBL" id="UYU65288.1"/>
    </source>
</evidence>